<evidence type="ECO:0000256" key="3">
    <source>
        <dbReference type="ARBA" id="ARBA00023125"/>
    </source>
</evidence>
<keyword evidence="4" id="KW-0804">Transcription</keyword>
<protein>
    <recommendedName>
        <fullName evidence="6">TF-B3 domain-containing protein</fullName>
    </recommendedName>
</protein>
<evidence type="ECO:0000256" key="2">
    <source>
        <dbReference type="ARBA" id="ARBA00023015"/>
    </source>
</evidence>
<reference evidence="7" key="1">
    <citation type="submission" date="2024-03" db="EMBL/GenBank/DDBJ databases">
        <title>WGS assembly of Saponaria officinalis var. Norfolk2.</title>
        <authorList>
            <person name="Jenkins J."/>
            <person name="Shu S."/>
            <person name="Grimwood J."/>
            <person name="Barry K."/>
            <person name="Goodstein D."/>
            <person name="Schmutz J."/>
            <person name="Leebens-Mack J."/>
            <person name="Osbourn A."/>
        </authorList>
    </citation>
    <scope>NUCLEOTIDE SEQUENCE [LARGE SCALE GENOMIC DNA]</scope>
    <source>
        <strain evidence="7">JIC</strain>
    </source>
</reference>
<keyword evidence="2" id="KW-0805">Transcription regulation</keyword>
<evidence type="ECO:0000259" key="6">
    <source>
        <dbReference type="PROSITE" id="PS50863"/>
    </source>
</evidence>
<dbReference type="SMART" id="SM01019">
    <property type="entry name" value="B3"/>
    <property type="match status" value="1"/>
</dbReference>
<accession>A0AAW1LNA1</accession>
<dbReference type="EMBL" id="JBDFQZ010000004">
    <property type="protein sequence ID" value="KAK9734166.1"/>
    <property type="molecule type" value="Genomic_DNA"/>
</dbReference>
<comment type="caution">
    <text evidence="7">The sequence shown here is derived from an EMBL/GenBank/DDBJ whole genome shotgun (WGS) entry which is preliminary data.</text>
</comment>
<dbReference type="InterPro" id="IPR044837">
    <property type="entry name" value="REM16-like"/>
</dbReference>
<evidence type="ECO:0000256" key="1">
    <source>
        <dbReference type="ARBA" id="ARBA00004123"/>
    </source>
</evidence>
<evidence type="ECO:0000256" key="4">
    <source>
        <dbReference type="ARBA" id="ARBA00023163"/>
    </source>
</evidence>
<dbReference type="Gene3D" id="2.40.330.10">
    <property type="entry name" value="DNA-binding pseudobarrel domain"/>
    <property type="match status" value="1"/>
</dbReference>
<evidence type="ECO:0000313" key="8">
    <source>
        <dbReference type="Proteomes" id="UP001443914"/>
    </source>
</evidence>
<keyword evidence="3" id="KW-0238">DNA-binding</keyword>
<dbReference type="SUPFAM" id="SSF101936">
    <property type="entry name" value="DNA-binding pseudobarrel domain"/>
    <property type="match status" value="1"/>
</dbReference>
<dbReference type="Proteomes" id="UP001443914">
    <property type="component" value="Unassembled WGS sequence"/>
</dbReference>
<evidence type="ECO:0000256" key="5">
    <source>
        <dbReference type="ARBA" id="ARBA00023242"/>
    </source>
</evidence>
<feature type="domain" description="TF-B3" evidence="6">
    <location>
        <begin position="61"/>
        <end position="135"/>
    </location>
</feature>
<dbReference type="PANTHER" id="PTHR31391:SF116">
    <property type="entry name" value="B3 DOMAIN-CONTAINING PROTEIN OS06G0194400-LIKE"/>
    <property type="match status" value="1"/>
</dbReference>
<dbReference type="InterPro" id="IPR003340">
    <property type="entry name" value="B3_DNA-bd"/>
</dbReference>
<name>A0AAW1LNA1_SAPOF</name>
<comment type="subcellular location">
    <subcellularLocation>
        <location evidence="1">Nucleus</location>
    </subcellularLocation>
</comment>
<dbReference type="PROSITE" id="PS50863">
    <property type="entry name" value="B3"/>
    <property type="match status" value="1"/>
</dbReference>
<dbReference type="CDD" id="cd10017">
    <property type="entry name" value="B3_DNA"/>
    <property type="match status" value="1"/>
</dbReference>
<gene>
    <name evidence="7" type="ORF">RND81_04G119600</name>
</gene>
<keyword evidence="8" id="KW-1185">Reference proteome</keyword>
<organism evidence="7 8">
    <name type="scientific">Saponaria officinalis</name>
    <name type="common">Common soapwort</name>
    <name type="synonym">Lychnis saponaria</name>
    <dbReference type="NCBI Taxonomy" id="3572"/>
    <lineage>
        <taxon>Eukaryota</taxon>
        <taxon>Viridiplantae</taxon>
        <taxon>Streptophyta</taxon>
        <taxon>Embryophyta</taxon>
        <taxon>Tracheophyta</taxon>
        <taxon>Spermatophyta</taxon>
        <taxon>Magnoliopsida</taxon>
        <taxon>eudicotyledons</taxon>
        <taxon>Gunneridae</taxon>
        <taxon>Pentapetalae</taxon>
        <taxon>Caryophyllales</taxon>
        <taxon>Caryophyllaceae</taxon>
        <taxon>Caryophylleae</taxon>
        <taxon>Saponaria</taxon>
    </lineage>
</organism>
<dbReference type="GO" id="GO:0005634">
    <property type="term" value="C:nucleus"/>
    <property type="evidence" value="ECO:0007669"/>
    <property type="project" value="UniProtKB-SubCell"/>
</dbReference>
<proteinExistence type="predicted"/>
<evidence type="ECO:0000313" key="7">
    <source>
        <dbReference type="EMBL" id="KAK9734166.1"/>
    </source>
</evidence>
<dbReference type="Pfam" id="PF02362">
    <property type="entry name" value="B3"/>
    <property type="match status" value="1"/>
</dbReference>
<dbReference type="AlphaFoldDB" id="A0AAW1LNA1"/>
<sequence length="142" mass="16036">MMNKCRSYGVARRDISDRVYATDEERAYTIDESEKLELKLKEEGFPTLIRPICFLPRLAGLPSDFCWSSMPRDDGVVTLVDEEGDEFLTVYLARKKGLSGGWKGFAQSHELVDGDAVIFQRIKPSVLKVYIFMASGLDSSED</sequence>
<dbReference type="GO" id="GO:0003677">
    <property type="term" value="F:DNA binding"/>
    <property type="evidence" value="ECO:0007669"/>
    <property type="project" value="UniProtKB-KW"/>
</dbReference>
<keyword evidence="5" id="KW-0539">Nucleus</keyword>
<dbReference type="InterPro" id="IPR015300">
    <property type="entry name" value="DNA-bd_pseudobarrel_sf"/>
</dbReference>
<dbReference type="PANTHER" id="PTHR31391">
    <property type="entry name" value="B3 DOMAIN-CONTAINING PROTEIN OS11G0197600-RELATED"/>
    <property type="match status" value="1"/>
</dbReference>